<dbReference type="Pfam" id="PF00528">
    <property type="entry name" value="BPD_transp_1"/>
    <property type="match status" value="1"/>
</dbReference>
<comment type="similarity">
    <text evidence="2 10">Belongs to the binding-protein-dependent transport system permease family. CysTW subfamily.</text>
</comment>
<protein>
    <recommendedName>
        <fullName evidence="10">Phosphate transport system permease protein PstA</fullName>
    </recommendedName>
</protein>
<dbReference type="InterPro" id="IPR000515">
    <property type="entry name" value="MetI-like"/>
</dbReference>
<dbReference type="GO" id="GO:0005886">
    <property type="term" value="C:plasma membrane"/>
    <property type="evidence" value="ECO:0007669"/>
    <property type="project" value="UniProtKB-SubCell"/>
</dbReference>
<keyword evidence="7 10" id="KW-1133">Transmembrane helix</keyword>
<dbReference type="AlphaFoldDB" id="A0A078LY06"/>
<keyword evidence="6 10" id="KW-0812">Transmembrane</keyword>
<dbReference type="PANTHER" id="PTHR43470">
    <property type="entry name" value="PHOSPHATE TRANSPORT SYSTEM PERMEASE PROTEIN PSTA-RELATED"/>
    <property type="match status" value="1"/>
</dbReference>
<dbReference type="HOGENOM" id="CLU_033621_2_1_9"/>
<evidence type="ECO:0000256" key="6">
    <source>
        <dbReference type="ARBA" id="ARBA00022692"/>
    </source>
</evidence>
<keyword evidence="5" id="KW-0533">Nickel</keyword>
<gene>
    <name evidence="12" type="primary">pstA</name>
    <name evidence="12" type="ORF">BN1048_00778</name>
</gene>
<evidence type="ECO:0000256" key="2">
    <source>
        <dbReference type="ARBA" id="ARBA00007069"/>
    </source>
</evidence>
<dbReference type="Gene3D" id="1.10.3720.10">
    <property type="entry name" value="MetI-like"/>
    <property type="match status" value="1"/>
</dbReference>
<keyword evidence="9 10" id="KW-0472">Membrane</keyword>
<dbReference type="SUPFAM" id="SSF161098">
    <property type="entry name" value="MetI-like"/>
    <property type="match status" value="1"/>
</dbReference>
<feature type="transmembrane region" description="Helical" evidence="10">
    <location>
        <begin position="259"/>
        <end position="284"/>
    </location>
</feature>
<proteinExistence type="inferred from homology"/>
<accession>A0A078LY06</accession>
<feature type="transmembrane region" description="Helical" evidence="10">
    <location>
        <begin position="71"/>
        <end position="100"/>
    </location>
</feature>
<evidence type="ECO:0000313" key="12">
    <source>
        <dbReference type="EMBL" id="CEA00028.1"/>
    </source>
</evidence>
<evidence type="ECO:0000313" key="13">
    <source>
        <dbReference type="Proteomes" id="UP000044136"/>
    </source>
</evidence>
<evidence type="ECO:0000256" key="1">
    <source>
        <dbReference type="ARBA" id="ARBA00004651"/>
    </source>
</evidence>
<dbReference type="PANTHER" id="PTHR43470:SF5">
    <property type="entry name" value="PHOSPHATE TRANSPORT SYSTEM PERMEASE PROTEIN PSTA"/>
    <property type="match status" value="1"/>
</dbReference>
<dbReference type="InterPro" id="IPR005672">
    <property type="entry name" value="Phosphate_PstA"/>
</dbReference>
<evidence type="ECO:0000256" key="3">
    <source>
        <dbReference type="ARBA" id="ARBA00022448"/>
    </source>
</evidence>
<reference evidence="12 13" key="1">
    <citation type="submission" date="2014-07" db="EMBL/GenBank/DDBJ databases">
        <authorList>
            <person name="Urmite Genomes Urmite Genomes"/>
        </authorList>
    </citation>
    <scope>NUCLEOTIDE SEQUENCE [LARGE SCALE GENOMIC DNA]</scope>
    <source>
        <strain evidence="12 13">13MG44_air</strain>
    </source>
</reference>
<dbReference type="NCBIfam" id="TIGR00974">
    <property type="entry name" value="3a0107s02c"/>
    <property type="match status" value="1"/>
</dbReference>
<dbReference type="GO" id="GO:0035435">
    <property type="term" value="P:phosphate ion transmembrane transport"/>
    <property type="evidence" value="ECO:0007669"/>
    <property type="project" value="InterPro"/>
</dbReference>
<dbReference type="InterPro" id="IPR035906">
    <property type="entry name" value="MetI-like_sf"/>
</dbReference>
<dbReference type="STRING" id="1461582.BN1048_00778"/>
<evidence type="ECO:0000256" key="9">
    <source>
        <dbReference type="ARBA" id="ARBA00023136"/>
    </source>
</evidence>
<organism evidence="12 13">
    <name type="scientific">Jeotgalicoccus saudimassiliensis</name>
    <dbReference type="NCBI Taxonomy" id="1461582"/>
    <lineage>
        <taxon>Bacteria</taxon>
        <taxon>Bacillati</taxon>
        <taxon>Bacillota</taxon>
        <taxon>Bacilli</taxon>
        <taxon>Bacillales</taxon>
        <taxon>Staphylococcaceae</taxon>
        <taxon>Jeotgalicoccus</taxon>
    </lineage>
</organism>
<evidence type="ECO:0000256" key="10">
    <source>
        <dbReference type="RuleBase" id="RU363043"/>
    </source>
</evidence>
<dbReference type="RefSeq" id="WP_035808652.1">
    <property type="nucleotide sequence ID" value="NZ_CCSE01000001.1"/>
</dbReference>
<name>A0A078LY06_9STAP</name>
<feature type="transmembrane region" description="Helical" evidence="10">
    <location>
        <begin position="120"/>
        <end position="141"/>
    </location>
</feature>
<feature type="transmembrane region" description="Helical" evidence="10">
    <location>
        <begin position="147"/>
        <end position="169"/>
    </location>
</feature>
<keyword evidence="8" id="KW-0921">Nickel transport</keyword>
<evidence type="ECO:0000256" key="8">
    <source>
        <dbReference type="ARBA" id="ARBA00023112"/>
    </source>
</evidence>
<keyword evidence="4 10" id="KW-1003">Cell membrane</keyword>
<dbReference type="Proteomes" id="UP000044136">
    <property type="component" value="Unassembled WGS sequence"/>
</dbReference>
<dbReference type="GO" id="GO:0015675">
    <property type="term" value="P:nickel cation transport"/>
    <property type="evidence" value="ECO:0007669"/>
    <property type="project" value="UniProtKB-KW"/>
</dbReference>
<keyword evidence="13" id="KW-1185">Reference proteome</keyword>
<evidence type="ECO:0000256" key="4">
    <source>
        <dbReference type="ARBA" id="ARBA00022475"/>
    </source>
</evidence>
<evidence type="ECO:0000256" key="5">
    <source>
        <dbReference type="ARBA" id="ARBA00022596"/>
    </source>
</evidence>
<sequence>MTLIDKDIIARKRSRRQSGNQLFKWLFFLCTMFGLAVLIMLITDTLMDGWSRLNMDFLTNFNSSRASNAGFFGAIIGSLWLMLVTTPVAIVLSVGTALYLEEYAPKNKFTDFIKINISNLAGVPSVVFGLLGLAMFVRALALGNSVLAAGLTLALMILPVIVVASQEAIRAVPASVREASIGMGATKWQTVSRIILPAAIPGIITGIILAISRAIGETAPLVVIGVPTTLLVTPTSVFDSFQAMPMQIYSWVKMPNEEFQYIAAAGIIVLLVILLLMNSVAIFIRNKFSQRY</sequence>
<feature type="transmembrane region" description="Helical" evidence="10">
    <location>
        <begin position="21"/>
        <end position="42"/>
    </location>
</feature>
<keyword evidence="8" id="KW-0406">Ion transport</keyword>
<dbReference type="PROSITE" id="PS50928">
    <property type="entry name" value="ABC_TM1"/>
    <property type="match status" value="1"/>
</dbReference>
<evidence type="ECO:0000259" key="11">
    <source>
        <dbReference type="PROSITE" id="PS50928"/>
    </source>
</evidence>
<feature type="transmembrane region" description="Helical" evidence="10">
    <location>
        <begin position="190"/>
        <end position="211"/>
    </location>
</feature>
<comment type="subcellular location">
    <subcellularLocation>
        <location evidence="1 10">Cell membrane</location>
        <topology evidence="1 10">Multi-pass membrane protein</topology>
    </subcellularLocation>
</comment>
<dbReference type="eggNOG" id="COG0581">
    <property type="taxonomic scope" value="Bacteria"/>
</dbReference>
<dbReference type="CDD" id="cd06261">
    <property type="entry name" value="TM_PBP2"/>
    <property type="match status" value="1"/>
</dbReference>
<keyword evidence="3" id="KW-0813">Transport</keyword>
<dbReference type="OrthoDB" id="9807065at2"/>
<dbReference type="GO" id="GO:0005315">
    <property type="term" value="F:phosphate transmembrane transporter activity"/>
    <property type="evidence" value="ECO:0007669"/>
    <property type="project" value="InterPro"/>
</dbReference>
<evidence type="ECO:0000256" key="7">
    <source>
        <dbReference type="ARBA" id="ARBA00022989"/>
    </source>
</evidence>
<dbReference type="EMBL" id="CCSE01000001">
    <property type="protein sequence ID" value="CEA00028.1"/>
    <property type="molecule type" value="Genomic_DNA"/>
</dbReference>
<feature type="domain" description="ABC transmembrane type-1" evidence="11">
    <location>
        <begin position="75"/>
        <end position="280"/>
    </location>
</feature>